<dbReference type="SUPFAM" id="SSF54637">
    <property type="entry name" value="Thioesterase/thiol ester dehydrase-isomerase"/>
    <property type="match status" value="1"/>
</dbReference>
<dbReference type="RefSeq" id="WP_317541164.1">
    <property type="nucleotide sequence ID" value="NZ_JAWLKB010000003.1"/>
</dbReference>
<evidence type="ECO:0000259" key="2">
    <source>
        <dbReference type="Pfam" id="PF01575"/>
    </source>
</evidence>
<accession>A0ABU4BRN6</accession>
<dbReference type="CDD" id="cd03450">
    <property type="entry name" value="NodN"/>
    <property type="match status" value="1"/>
</dbReference>
<name>A0ABU4BRN6_RHOGO</name>
<comment type="caution">
    <text evidence="3">The sequence shown here is derived from an EMBL/GenBank/DDBJ whole genome shotgun (WGS) entry which is preliminary data.</text>
</comment>
<dbReference type="InterPro" id="IPR039375">
    <property type="entry name" value="NodN-like"/>
</dbReference>
<proteinExistence type="inferred from homology"/>
<dbReference type="InterPro" id="IPR029069">
    <property type="entry name" value="HotDog_dom_sf"/>
</dbReference>
<evidence type="ECO:0000256" key="1">
    <source>
        <dbReference type="ARBA" id="ARBA00005254"/>
    </source>
</evidence>
<evidence type="ECO:0000313" key="3">
    <source>
        <dbReference type="EMBL" id="MDV6266879.1"/>
    </source>
</evidence>
<evidence type="ECO:0000313" key="4">
    <source>
        <dbReference type="Proteomes" id="UP001185927"/>
    </source>
</evidence>
<dbReference type="Pfam" id="PF01575">
    <property type="entry name" value="MaoC_dehydratas"/>
    <property type="match status" value="1"/>
</dbReference>
<sequence length="158" mass="17023">MSTQSGLDQTDFTTFDDIRAAVGTTIGTSDWITIDQKRIDLFAAATDDDQWIHVDTDRAADGPYGATIAHGFLTLSLLAPIVQQVMAVSCARMALNYGLGKVRFISPVLVDSRVRGTVELTSVTDIDGGIQVERTVTITAEGSERPACVAQNLVRYLS</sequence>
<gene>
    <name evidence="3" type="ORF">R3Q16_09705</name>
</gene>
<dbReference type="EMBL" id="JAWLKB010000003">
    <property type="protein sequence ID" value="MDV6266879.1"/>
    <property type="molecule type" value="Genomic_DNA"/>
</dbReference>
<organism evidence="3 4">
    <name type="scientific">Rhodococcus globerulus</name>
    <dbReference type="NCBI Taxonomy" id="33008"/>
    <lineage>
        <taxon>Bacteria</taxon>
        <taxon>Bacillati</taxon>
        <taxon>Actinomycetota</taxon>
        <taxon>Actinomycetes</taxon>
        <taxon>Mycobacteriales</taxon>
        <taxon>Nocardiaceae</taxon>
        <taxon>Rhodococcus</taxon>
    </lineage>
</organism>
<dbReference type="PANTHER" id="PTHR42993">
    <property type="entry name" value="MAOC-LIKE DEHYDRATASE DOMAIN-CONTAINING PROTEIN"/>
    <property type="match status" value="1"/>
</dbReference>
<protein>
    <submittedName>
        <fullName evidence="3">MaoC family dehydratase</fullName>
    </submittedName>
</protein>
<comment type="similarity">
    <text evidence="1">Belongs to the enoyl-CoA hydratase/isomerase family.</text>
</comment>
<dbReference type="Proteomes" id="UP001185927">
    <property type="component" value="Unassembled WGS sequence"/>
</dbReference>
<keyword evidence="4" id="KW-1185">Reference proteome</keyword>
<dbReference type="Gene3D" id="3.10.129.10">
    <property type="entry name" value="Hotdog Thioesterase"/>
    <property type="match status" value="1"/>
</dbReference>
<dbReference type="PANTHER" id="PTHR42993:SF1">
    <property type="entry name" value="MAOC-LIKE DEHYDRATASE DOMAIN-CONTAINING PROTEIN"/>
    <property type="match status" value="1"/>
</dbReference>
<feature type="domain" description="MaoC-like" evidence="2">
    <location>
        <begin position="20"/>
        <end position="140"/>
    </location>
</feature>
<dbReference type="InterPro" id="IPR002539">
    <property type="entry name" value="MaoC-like_dom"/>
</dbReference>
<reference evidence="3 4" key="1">
    <citation type="submission" date="2023-10" db="EMBL/GenBank/DDBJ databases">
        <title>Development of a sustainable strategy for remediation of hydrocarbon-contaminated territories based on the waste exchange concept.</title>
        <authorList>
            <person name="Krivoruchko A."/>
        </authorList>
    </citation>
    <scope>NUCLEOTIDE SEQUENCE [LARGE SCALE GENOMIC DNA]</scope>
    <source>
        <strain evidence="3 4">IEGM 1203</strain>
    </source>
</reference>